<dbReference type="Proteomes" id="UP001078443">
    <property type="component" value="Unassembled WGS sequence"/>
</dbReference>
<keyword evidence="3" id="KW-0813">Transport</keyword>
<dbReference type="Pfam" id="PF00005">
    <property type="entry name" value="ABC_tran"/>
    <property type="match status" value="1"/>
</dbReference>
<evidence type="ECO:0000313" key="11">
    <source>
        <dbReference type="Proteomes" id="UP001078443"/>
    </source>
</evidence>
<dbReference type="PANTHER" id="PTHR43553">
    <property type="entry name" value="HEAVY METAL TRANSPORTER"/>
    <property type="match status" value="1"/>
</dbReference>
<evidence type="ECO:0000256" key="6">
    <source>
        <dbReference type="ARBA" id="ARBA00022840"/>
    </source>
</evidence>
<evidence type="ECO:0000256" key="8">
    <source>
        <dbReference type="ARBA" id="ARBA00023136"/>
    </source>
</evidence>
<dbReference type="GO" id="GO:0005524">
    <property type="term" value="F:ATP binding"/>
    <property type="evidence" value="ECO:0007669"/>
    <property type="project" value="UniProtKB-KW"/>
</dbReference>
<sequence length="204" mass="23847">MIEFCNVNISFKDKKIFEDFNFKINKGDKVLLNAPSGSGKSTLFKLLLGFLKPDYGIIKFNEEKLDKNNIRSVRSNISYVSQDIEFINEKVDILIHGIFSYEYNKNKNFNNEKLKELLEYFELNINILEKKVSELSGGERQRIGLIIAIFLDREVLLLDEITSALDYKLKQKVVEYITTINKTVLVISHDEVWKQIPIFKAVRW</sequence>
<keyword evidence="4" id="KW-1003">Cell membrane</keyword>
<evidence type="ECO:0000256" key="4">
    <source>
        <dbReference type="ARBA" id="ARBA00022475"/>
    </source>
</evidence>
<evidence type="ECO:0000256" key="7">
    <source>
        <dbReference type="ARBA" id="ARBA00022967"/>
    </source>
</evidence>
<dbReference type="InterPro" id="IPR003439">
    <property type="entry name" value="ABC_transporter-like_ATP-bd"/>
</dbReference>
<protein>
    <submittedName>
        <fullName evidence="10">ABC transporter ATP-binding protein</fullName>
    </submittedName>
</protein>
<comment type="caution">
    <text evidence="10">The sequence shown here is derived from an EMBL/GenBank/DDBJ whole genome shotgun (WGS) entry which is preliminary data.</text>
</comment>
<keyword evidence="6 10" id="KW-0067">ATP-binding</keyword>
<gene>
    <name evidence="10" type="ORF">OW763_10445</name>
</gene>
<dbReference type="SMART" id="SM00382">
    <property type="entry name" value="AAA"/>
    <property type="match status" value="1"/>
</dbReference>
<comment type="similarity">
    <text evidence="2">Belongs to the ABC transporter superfamily.</text>
</comment>
<dbReference type="EMBL" id="JAPQER010000003">
    <property type="protein sequence ID" value="MCY6484760.1"/>
    <property type="molecule type" value="Genomic_DNA"/>
</dbReference>
<keyword evidence="5" id="KW-0547">Nucleotide-binding</keyword>
<evidence type="ECO:0000256" key="2">
    <source>
        <dbReference type="ARBA" id="ARBA00005417"/>
    </source>
</evidence>
<comment type="subcellular location">
    <subcellularLocation>
        <location evidence="1">Cell membrane</location>
        <topology evidence="1">Peripheral membrane protein</topology>
    </subcellularLocation>
</comment>
<accession>A0ABT4D3A8</accession>
<evidence type="ECO:0000313" key="10">
    <source>
        <dbReference type="EMBL" id="MCY6484760.1"/>
    </source>
</evidence>
<dbReference type="InterPro" id="IPR050095">
    <property type="entry name" value="ECF_ABC_transporter_ATP-bd"/>
</dbReference>
<evidence type="ECO:0000256" key="3">
    <source>
        <dbReference type="ARBA" id="ARBA00022448"/>
    </source>
</evidence>
<keyword evidence="7" id="KW-1278">Translocase</keyword>
<evidence type="ECO:0000259" key="9">
    <source>
        <dbReference type="PROSITE" id="PS50893"/>
    </source>
</evidence>
<dbReference type="PROSITE" id="PS50893">
    <property type="entry name" value="ABC_TRANSPORTER_2"/>
    <property type="match status" value="1"/>
</dbReference>
<reference evidence="10" key="1">
    <citation type="submission" date="2022-12" db="EMBL/GenBank/DDBJ databases">
        <authorList>
            <person name="Wang J."/>
        </authorList>
    </citation>
    <scope>NUCLEOTIDE SEQUENCE</scope>
    <source>
        <strain evidence="10">HY-45-18</strain>
    </source>
</reference>
<keyword evidence="11" id="KW-1185">Reference proteome</keyword>
<keyword evidence="8" id="KW-0472">Membrane</keyword>
<feature type="domain" description="ABC transporter" evidence="9">
    <location>
        <begin position="2"/>
        <end position="204"/>
    </location>
</feature>
<evidence type="ECO:0000256" key="1">
    <source>
        <dbReference type="ARBA" id="ARBA00004202"/>
    </source>
</evidence>
<dbReference type="RefSeq" id="WP_268041064.1">
    <property type="nucleotide sequence ID" value="NZ_JAPQER010000003.1"/>
</dbReference>
<dbReference type="InterPro" id="IPR027417">
    <property type="entry name" value="P-loop_NTPase"/>
</dbReference>
<dbReference type="Gene3D" id="3.40.50.300">
    <property type="entry name" value="P-loop containing nucleotide triphosphate hydrolases"/>
    <property type="match status" value="1"/>
</dbReference>
<dbReference type="PROSITE" id="PS00211">
    <property type="entry name" value="ABC_TRANSPORTER_1"/>
    <property type="match status" value="1"/>
</dbReference>
<dbReference type="InterPro" id="IPR003593">
    <property type="entry name" value="AAA+_ATPase"/>
</dbReference>
<evidence type="ECO:0000256" key="5">
    <source>
        <dbReference type="ARBA" id="ARBA00022741"/>
    </source>
</evidence>
<name>A0ABT4D3A8_9CLOT</name>
<dbReference type="InterPro" id="IPR017871">
    <property type="entry name" value="ABC_transporter-like_CS"/>
</dbReference>
<dbReference type="PANTHER" id="PTHR43553:SF27">
    <property type="entry name" value="ENERGY-COUPLING FACTOR TRANSPORTER ATP-BINDING PROTEIN ECFA2"/>
    <property type="match status" value="1"/>
</dbReference>
<organism evidence="10 11">
    <name type="scientific">Clostridium aestuarii</name>
    <dbReference type="NCBI Taxonomy" id="338193"/>
    <lineage>
        <taxon>Bacteria</taxon>
        <taxon>Bacillati</taxon>
        <taxon>Bacillota</taxon>
        <taxon>Clostridia</taxon>
        <taxon>Eubacteriales</taxon>
        <taxon>Clostridiaceae</taxon>
        <taxon>Clostridium</taxon>
    </lineage>
</organism>
<dbReference type="CDD" id="cd00267">
    <property type="entry name" value="ABC_ATPase"/>
    <property type="match status" value="1"/>
</dbReference>
<dbReference type="SUPFAM" id="SSF52540">
    <property type="entry name" value="P-loop containing nucleoside triphosphate hydrolases"/>
    <property type="match status" value="1"/>
</dbReference>
<proteinExistence type="inferred from homology"/>